<dbReference type="InterPro" id="IPR005225">
    <property type="entry name" value="Small_GTP-bd"/>
</dbReference>
<dbReference type="InterPro" id="IPR036390">
    <property type="entry name" value="WH_DNA-bd_sf"/>
</dbReference>
<evidence type="ECO:0000256" key="2">
    <source>
        <dbReference type="ARBA" id="ARBA00015953"/>
    </source>
</evidence>
<dbReference type="GO" id="GO:0003746">
    <property type="term" value="F:translation elongation factor activity"/>
    <property type="evidence" value="ECO:0007669"/>
    <property type="project" value="UniProtKB-KW"/>
</dbReference>
<dbReference type="InterPro" id="IPR050055">
    <property type="entry name" value="EF-Tu_GTPase"/>
</dbReference>
<dbReference type="RefSeq" id="WP_107584033.1">
    <property type="nucleotide sequence ID" value="NZ_PZJJ01000006.1"/>
</dbReference>
<dbReference type="NCBIfam" id="TIGR00231">
    <property type="entry name" value="small_GTP"/>
    <property type="match status" value="1"/>
</dbReference>
<dbReference type="InterPro" id="IPR027417">
    <property type="entry name" value="P-loop_NTPase"/>
</dbReference>
<dbReference type="GO" id="GO:0003924">
    <property type="term" value="F:GTPase activity"/>
    <property type="evidence" value="ECO:0007669"/>
    <property type="project" value="InterPro"/>
</dbReference>
<dbReference type="SUPFAM" id="SSF52540">
    <property type="entry name" value="P-loop containing nucleoside triphosphate hydrolases"/>
    <property type="match status" value="1"/>
</dbReference>
<dbReference type="CDD" id="cd03696">
    <property type="entry name" value="SelB_II"/>
    <property type="match status" value="1"/>
</dbReference>
<dbReference type="Gene3D" id="2.40.30.10">
    <property type="entry name" value="Translation factors"/>
    <property type="match status" value="1"/>
</dbReference>
<evidence type="ECO:0000256" key="8">
    <source>
        <dbReference type="ARBA" id="ARBA00031615"/>
    </source>
</evidence>
<dbReference type="CDD" id="cd04171">
    <property type="entry name" value="SelB"/>
    <property type="match status" value="1"/>
</dbReference>
<dbReference type="SUPFAM" id="SSF50447">
    <property type="entry name" value="Translation proteins"/>
    <property type="match status" value="1"/>
</dbReference>
<reference evidence="10 11" key="1">
    <citation type="submission" date="2018-03" db="EMBL/GenBank/DDBJ databases">
        <title>Alkalicoccus saliphilus sp. nov., isolated from a mineral pool.</title>
        <authorList>
            <person name="Zhao B."/>
        </authorList>
    </citation>
    <scope>NUCLEOTIDE SEQUENCE [LARGE SCALE GENOMIC DNA]</scope>
    <source>
        <strain evidence="10 11">6AG</strain>
    </source>
</reference>
<organism evidence="10 11">
    <name type="scientific">Alkalicoccus saliphilus</name>
    <dbReference type="NCBI Taxonomy" id="200989"/>
    <lineage>
        <taxon>Bacteria</taxon>
        <taxon>Bacillati</taxon>
        <taxon>Bacillota</taxon>
        <taxon>Bacilli</taxon>
        <taxon>Bacillales</taxon>
        <taxon>Bacillaceae</taxon>
        <taxon>Alkalicoccus</taxon>
    </lineage>
</organism>
<dbReference type="InterPro" id="IPR009001">
    <property type="entry name" value="Transl_elong_EF1A/Init_IF2_C"/>
</dbReference>
<dbReference type="PROSITE" id="PS51722">
    <property type="entry name" value="G_TR_2"/>
    <property type="match status" value="1"/>
</dbReference>
<dbReference type="Pfam" id="PF09106">
    <property type="entry name" value="WHD_2nd_SelB"/>
    <property type="match status" value="1"/>
</dbReference>
<dbReference type="InterPro" id="IPR015191">
    <property type="entry name" value="SelB_WHD4"/>
</dbReference>
<proteinExistence type="predicted"/>
<dbReference type="InterPro" id="IPR009000">
    <property type="entry name" value="Transl_B-barrel_sf"/>
</dbReference>
<dbReference type="NCBIfam" id="TIGR00475">
    <property type="entry name" value="selB"/>
    <property type="match status" value="1"/>
</dbReference>
<dbReference type="InterPro" id="IPR057335">
    <property type="entry name" value="Beta-barrel_SelB"/>
</dbReference>
<gene>
    <name evidence="10" type="primary">selB</name>
    <name evidence="10" type="ORF">C6Y45_05410</name>
</gene>
<dbReference type="SUPFAM" id="SSF46785">
    <property type="entry name" value="Winged helix' DNA-binding domain"/>
    <property type="match status" value="2"/>
</dbReference>
<dbReference type="Pfam" id="PF00009">
    <property type="entry name" value="GTP_EFTU"/>
    <property type="match status" value="1"/>
</dbReference>
<evidence type="ECO:0000256" key="5">
    <source>
        <dbReference type="ARBA" id="ARBA00022917"/>
    </source>
</evidence>
<dbReference type="CDD" id="cd15491">
    <property type="entry name" value="selB_III"/>
    <property type="match status" value="1"/>
</dbReference>
<evidence type="ECO:0000256" key="4">
    <source>
        <dbReference type="ARBA" id="ARBA00022741"/>
    </source>
</evidence>
<dbReference type="PANTHER" id="PTHR43721">
    <property type="entry name" value="ELONGATION FACTOR TU-RELATED"/>
    <property type="match status" value="1"/>
</dbReference>
<dbReference type="GO" id="GO:0005525">
    <property type="term" value="F:GTP binding"/>
    <property type="evidence" value="ECO:0007669"/>
    <property type="project" value="UniProtKB-KW"/>
</dbReference>
<evidence type="ECO:0000256" key="7">
    <source>
        <dbReference type="ARBA" id="ARBA00025526"/>
    </source>
</evidence>
<evidence type="ECO:0000256" key="6">
    <source>
        <dbReference type="ARBA" id="ARBA00023134"/>
    </source>
</evidence>
<dbReference type="InterPro" id="IPR004161">
    <property type="entry name" value="EFTu-like_2"/>
</dbReference>
<comment type="caution">
    <text evidence="10">The sequence shown here is derived from an EMBL/GenBank/DDBJ whole genome shotgun (WGS) entry which is preliminary data.</text>
</comment>
<comment type="function">
    <text evidence="7">Translation factor necessary for the incorporation of selenocysteine into proteins. It probably replaces EF-Tu for the insertion of selenocysteine directed by the UGA codon. SelB binds GTP and GDP.</text>
</comment>
<dbReference type="Proteomes" id="UP000240509">
    <property type="component" value="Unassembled WGS sequence"/>
</dbReference>
<keyword evidence="10" id="KW-0251">Elongation factor</keyword>
<dbReference type="GO" id="GO:0001514">
    <property type="term" value="P:selenocysteine incorporation"/>
    <property type="evidence" value="ECO:0007669"/>
    <property type="project" value="InterPro"/>
</dbReference>
<sequence length="623" mass="70398">MKKYYTIGMAGHIDHGKTTLTKALTNMDTDRLKEEKERSISIEPGYAPFHTDDEWEVSIVDVPGHEKFIRQMIAGVAGIDAVILVIAADEGVMPQTKEHLQILDLLGVSQGMIVFTKSEGLEEDMEELLKEDAQHHTAGTFLEKSPVYFVDSISLKNISALRKDINTMLEKTPQRRAGSGFRMPVDQSFTVKGQGTVVRGTIFNGSVNEGDNVQLLPQNKAIRIRQIQVHHEKRFSGRAGQRAALNLGGVDYDDISRGDVIVKGSFPVTKTIDIALQPVDLFTIPLKQRSPVKIHTGTSEVYGTIVFFDRNELNPGEKEEILCQIRLDQEIVADRNDRFILRRPTPAETIGGGRIIDPFGGKYRFGKQTVQMLNQKKEGTPEERLVFALQQGSAMTAAELAAKISISTEELEYEVKNSSKLMEIGGWLLTTEDGSEMKDHIKNLLAEYHSTYPMRPGKNVAELIKSLPVPEQAGTKFLQYLEKNKQIIREAEFVYLPEFTPSYPKPWARRMEQVENSILKSGMEVPVFEEAAAEAGLDKQQTAELYNFFLRSSMYKLDEKHLISESAVKKAVSKLKTEKSEKFTLQDAKQHLGLSRKYLVPLLELFDKLQFTKREEEYRVWKN</sequence>
<dbReference type="PRINTS" id="PR00315">
    <property type="entry name" value="ELONGATNFCT"/>
</dbReference>
<evidence type="ECO:0000259" key="9">
    <source>
        <dbReference type="PROSITE" id="PS51722"/>
    </source>
</evidence>
<protein>
    <recommendedName>
        <fullName evidence="2">Selenocysteine-specific elongation factor</fullName>
    </recommendedName>
    <alternativeName>
        <fullName evidence="8">SelB translation factor</fullName>
    </alternativeName>
</protein>
<dbReference type="Pfam" id="PF09107">
    <property type="entry name" value="WHD_3rd_SelB"/>
    <property type="match status" value="1"/>
</dbReference>
<dbReference type="AlphaFoldDB" id="A0A2T4U7V9"/>
<dbReference type="InterPro" id="IPR004535">
    <property type="entry name" value="Transl_elong_SelB"/>
</dbReference>
<dbReference type="GO" id="GO:0003723">
    <property type="term" value="F:RNA binding"/>
    <property type="evidence" value="ECO:0007669"/>
    <property type="project" value="InterPro"/>
</dbReference>
<feature type="domain" description="Tr-type G" evidence="9">
    <location>
        <begin position="2"/>
        <end position="174"/>
    </location>
</feature>
<accession>A0A2T4U7V9</accession>
<dbReference type="Gene3D" id="1.10.10.10">
    <property type="entry name" value="Winged helix-like DNA-binding domain superfamily/Winged helix DNA-binding domain"/>
    <property type="match status" value="1"/>
</dbReference>
<keyword evidence="5" id="KW-0648">Protein biosynthesis</keyword>
<dbReference type="Pfam" id="PF03144">
    <property type="entry name" value="GTP_EFTU_D2"/>
    <property type="match status" value="1"/>
</dbReference>
<evidence type="ECO:0000256" key="1">
    <source>
        <dbReference type="ARBA" id="ARBA00004496"/>
    </source>
</evidence>
<dbReference type="Gene3D" id="1.10.10.2770">
    <property type="match status" value="1"/>
</dbReference>
<dbReference type="SUPFAM" id="SSF50465">
    <property type="entry name" value="EF-Tu/eEF-1alpha/eIF2-gamma C-terminal domain"/>
    <property type="match status" value="1"/>
</dbReference>
<dbReference type="EMBL" id="PZJJ01000006">
    <property type="protein sequence ID" value="PTL39481.1"/>
    <property type="molecule type" value="Genomic_DNA"/>
</dbReference>
<keyword evidence="6" id="KW-0342">GTP-binding</keyword>
<keyword evidence="11" id="KW-1185">Reference proteome</keyword>
<evidence type="ECO:0000313" key="11">
    <source>
        <dbReference type="Proteomes" id="UP000240509"/>
    </source>
</evidence>
<name>A0A2T4U7V9_9BACI</name>
<keyword evidence="4" id="KW-0547">Nucleotide-binding</keyword>
<dbReference type="InterPro" id="IPR015190">
    <property type="entry name" value="Elong_fac_SelB-wing-hlx_typ-2"/>
</dbReference>
<dbReference type="Gene3D" id="3.40.50.300">
    <property type="entry name" value="P-loop containing nucleotide triphosphate hydrolases"/>
    <property type="match status" value="1"/>
</dbReference>
<dbReference type="PANTHER" id="PTHR43721:SF22">
    <property type="entry name" value="ELONGATION FACTOR TU, MITOCHONDRIAL"/>
    <property type="match status" value="1"/>
</dbReference>
<dbReference type="InterPro" id="IPR036388">
    <property type="entry name" value="WH-like_DNA-bd_sf"/>
</dbReference>
<comment type="subcellular location">
    <subcellularLocation>
        <location evidence="1">Cytoplasm</location>
    </subcellularLocation>
</comment>
<evidence type="ECO:0000313" key="10">
    <source>
        <dbReference type="EMBL" id="PTL39481.1"/>
    </source>
</evidence>
<dbReference type="Pfam" id="PF25461">
    <property type="entry name" value="Beta-barrel_SelB"/>
    <property type="match status" value="1"/>
</dbReference>
<dbReference type="GO" id="GO:0005829">
    <property type="term" value="C:cytosol"/>
    <property type="evidence" value="ECO:0007669"/>
    <property type="project" value="TreeGrafter"/>
</dbReference>
<dbReference type="InterPro" id="IPR000795">
    <property type="entry name" value="T_Tr_GTP-bd_dom"/>
</dbReference>
<keyword evidence="3" id="KW-0963">Cytoplasm</keyword>
<evidence type="ECO:0000256" key="3">
    <source>
        <dbReference type="ARBA" id="ARBA00022490"/>
    </source>
</evidence>
<dbReference type="OrthoDB" id="9804504at2"/>